<proteinExistence type="predicted"/>
<dbReference type="EMBL" id="MU266411">
    <property type="protein sequence ID" value="KAH7925016.1"/>
    <property type="molecule type" value="Genomic_DNA"/>
</dbReference>
<reference evidence="1" key="1">
    <citation type="journal article" date="2021" name="New Phytol.">
        <title>Evolutionary innovations through gain and loss of genes in the ectomycorrhizal Boletales.</title>
        <authorList>
            <person name="Wu G."/>
            <person name="Miyauchi S."/>
            <person name="Morin E."/>
            <person name="Kuo A."/>
            <person name="Drula E."/>
            <person name="Varga T."/>
            <person name="Kohler A."/>
            <person name="Feng B."/>
            <person name="Cao Y."/>
            <person name="Lipzen A."/>
            <person name="Daum C."/>
            <person name="Hundley H."/>
            <person name="Pangilinan J."/>
            <person name="Johnson J."/>
            <person name="Barry K."/>
            <person name="LaButti K."/>
            <person name="Ng V."/>
            <person name="Ahrendt S."/>
            <person name="Min B."/>
            <person name="Choi I.G."/>
            <person name="Park H."/>
            <person name="Plett J.M."/>
            <person name="Magnuson J."/>
            <person name="Spatafora J.W."/>
            <person name="Nagy L.G."/>
            <person name="Henrissat B."/>
            <person name="Grigoriev I.V."/>
            <person name="Yang Z.L."/>
            <person name="Xu J."/>
            <person name="Martin F.M."/>
        </authorList>
    </citation>
    <scope>NUCLEOTIDE SEQUENCE</scope>
    <source>
        <strain evidence="1">KUC20120723A-06</strain>
    </source>
</reference>
<evidence type="ECO:0000313" key="1">
    <source>
        <dbReference type="EMBL" id="KAH7925016.1"/>
    </source>
</evidence>
<dbReference type="Proteomes" id="UP000790709">
    <property type="component" value="Unassembled WGS sequence"/>
</dbReference>
<gene>
    <name evidence="1" type="ORF">BV22DRAFT_1129365</name>
</gene>
<organism evidence="1 2">
    <name type="scientific">Leucogyrophana mollusca</name>
    <dbReference type="NCBI Taxonomy" id="85980"/>
    <lineage>
        <taxon>Eukaryota</taxon>
        <taxon>Fungi</taxon>
        <taxon>Dikarya</taxon>
        <taxon>Basidiomycota</taxon>
        <taxon>Agaricomycotina</taxon>
        <taxon>Agaricomycetes</taxon>
        <taxon>Agaricomycetidae</taxon>
        <taxon>Boletales</taxon>
        <taxon>Boletales incertae sedis</taxon>
        <taxon>Leucogyrophana</taxon>
    </lineage>
</organism>
<accession>A0ACB8BHQ8</accession>
<protein>
    <submittedName>
        <fullName evidence="1">Uncharacterized protein</fullName>
    </submittedName>
</protein>
<evidence type="ECO:0000313" key="2">
    <source>
        <dbReference type="Proteomes" id="UP000790709"/>
    </source>
</evidence>
<sequence>MSFDSKSNTTNTALNTSRPAHHIHDSSEPLPGSKSRSAAQAQDYSPASIERTPSSALRDTTASSDAQDTAPRTQNLSGVEDTDSMHASISSPPAAPSATRTGAGLGERDHADMQPGLDTRDELPAGPAKTTDKVVGKAQQVVGKATKNVGMQEKGELRGTGGKAAVQGDARIPRD</sequence>
<keyword evidence="2" id="KW-1185">Reference proteome</keyword>
<comment type="caution">
    <text evidence="1">The sequence shown here is derived from an EMBL/GenBank/DDBJ whole genome shotgun (WGS) entry which is preliminary data.</text>
</comment>
<name>A0ACB8BHQ8_9AGAM</name>